<dbReference type="InParanoid" id="A0A0C3F1H1"/>
<dbReference type="OrthoDB" id="2687259at2759"/>
<keyword evidence="3" id="KW-1185">Reference proteome</keyword>
<evidence type="ECO:0000313" key="2">
    <source>
        <dbReference type="EMBL" id="KIM74014.1"/>
    </source>
</evidence>
<name>A0A0C3F1H1_PILCF</name>
<dbReference type="InterPro" id="IPR041078">
    <property type="entry name" value="Plavaka"/>
</dbReference>
<evidence type="ECO:0000256" key="1">
    <source>
        <dbReference type="SAM" id="MobiDB-lite"/>
    </source>
</evidence>
<sequence length="1129" mass="126378">MHDSNVLPPASAYSSSAGGSVPHAVHDSDAQWLESLRSLSSGGSVPPNTANDFNALPSASSAEGSIPAAGYTVRNSNPQWPASAHPSAAGGYVPDTGYAMHDSNAPPPASAYSLAAGGSVPPTGYVMHDSNAPLPASVYSSAPASAYSLAAGGSVPAADYSNMPLSAHLGAGVFANLGSSIGGSGGNASAASTVKPRNRGWWEDNCPHWSDVIKNLIEVVHAHEWQQPFLAMSLDRFIEFLEEAYQWYKEDHLQNPEPLDGDYTPHMHFIMQRAQSWAHTGDLKKSWTILHGTKTAAMPVDAFRLMPGDKLNTGQLLLNQLRADLIKDINAMHTYLGGEIYQPFGNPDFVQFLGDLLGGKHAIDPSNPPFCLRFFNNKFVPNFIFEYALLIFFHCGSLYDEANFNAKAREFSANYLSDRLQIIRAEVKKLEDHPKYKELQHRLYVLLVRGNKKFANRPMVELRSANLTETTVCKIALLNISLKAGGFKLQDVVIDYFCPMRKPNVLDIARGSKTRLSSALAKAREVLSSRKKRRRVEESVQGEAQGCVEEDNSDATHWMPLPPAANDALQPQPADTEQSRIQNPLHTHMELDDDLSLAACRPRRQNRQLLKRFQDILPVPLPAPPPPAAILVDPLSDLEPSSPNVSALRSPSSIPSLASRIGRMFQTPRNIFGLFRQYCSDKPPSHDPEENINLTDYSDYLTRVGDASQLGGSKSDFSPFSNENSFLLGEWYWNHGVQKSRESFSELLSIIGSPDFRPEDVRHTKWRKIDAALARNDFDKSGDGSDIMDDDADAEWMDEDAGWKKTPVYISVPFHSRLKNPGPKEYLVGDFHHRSFVSVIRERVTNLHNDQNFHYEPFKLFWKPTDESAETRVHGELYTSPAFLEAHRDLQDSPQEPGCDLPRVVVAMMFWSDNTHLTSFGNAKLWPNYLFFGNHSKYNRCKPRCHLCNHVAYFLALPDAFKDFVAENTGGKAPSQALMTHCRREVMQAQWRILLDDEFLEAYKHGIVIECCDGIKRRFYPRILTYSADYPEKILLASIRDKGHCPCPRCLIPLSRVQNMGMRQDMTQRKTLARVDDEDRRQKIDRARKIIYEKNYAVDTENVETLLQPESLVPTSVKRIFGEAFPPRI</sequence>
<dbReference type="AlphaFoldDB" id="A0A0C3F1H1"/>
<gene>
    <name evidence="2" type="ORF">PILCRDRAFT_14748</name>
</gene>
<dbReference type="Pfam" id="PF18759">
    <property type="entry name" value="Plavaka"/>
    <property type="match status" value="1"/>
</dbReference>
<feature type="compositionally biased region" description="Low complexity" evidence="1">
    <location>
        <begin position="10"/>
        <end position="20"/>
    </location>
</feature>
<organism evidence="2 3">
    <name type="scientific">Piloderma croceum (strain F 1598)</name>
    <dbReference type="NCBI Taxonomy" id="765440"/>
    <lineage>
        <taxon>Eukaryota</taxon>
        <taxon>Fungi</taxon>
        <taxon>Dikarya</taxon>
        <taxon>Basidiomycota</taxon>
        <taxon>Agaricomycotina</taxon>
        <taxon>Agaricomycetes</taxon>
        <taxon>Agaricomycetidae</taxon>
        <taxon>Atheliales</taxon>
        <taxon>Atheliaceae</taxon>
        <taxon>Piloderma</taxon>
    </lineage>
</organism>
<dbReference type="EMBL" id="KN833068">
    <property type="protein sequence ID" value="KIM74014.1"/>
    <property type="molecule type" value="Genomic_DNA"/>
</dbReference>
<accession>A0A0C3F1H1</accession>
<feature type="compositionally biased region" description="Polar residues" evidence="1">
    <location>
        <begin position="46"/>
        <end position="57"/>
    </location>
</feature>
<feature type="region of interest" description="Disordered" evidence="1">
    <location>
        <begin position="38"/>
        <end position="57"/>
    </location>
</feature>
<dbReference type="STRING" id="765440.A0A0C3F1H1"/>
<protein>
    <submittedName>
        <fullName evidence="2">Uncharacterized protein</fullName>
    </submittedName>
</protein>
<dbReference type="Proteomes" id="UP000054166">
    <property type="component" value="Unassembled WGS sequence"/>
</dbReference>
<feature type="region of interest" description="Disordered" evidence="1">
    <location>
        <begin position="531"/>
        <end position="578"/>
    </location>
</feature>
<reference evidence="2 3" key="1">
    <citation type="submission" date="2014-04" db="EMBL/GenBank/DDBJ databases">
        <authorList>
            <consortium name="DOE Joint Genome Institute"/>
            <person name="Kuo A."/>
            <person name="Tarkka M."/>
            <person name="Buscot F."/>
            <person name="Kohler A."/>
            <person name="Nagy L.G."/>
            <person name="Floudas D."/>
            <person name="Copeland A."/>
            <person name="Barry K.W."/>
            <person name="Cichocki N."/>
            <person name="Veneault-Fourrey C."/>
            <person name="LaButti K."/>
            <person name="Lindquist E.A."/>
            <person name="Lipzen A."/>
            <person name="Lundell T."/>
            <person name="Morin E."/>
            <person name="Murat C."/>
            <person name="Sun H."/>
            <person name="Tunlid A."/>
            <person name="Henrissat B."/>
            <person name="Grigoriev I.V."/>
            <person name="Hibbett D.S."/>
            <person name="Martin F."/>
            <person name="Nordberg H.P."/>
            <person name="Cantor M.N."/>
            <person name="Hua S.X."/>
        </authorList>
    </citation>
    <scope>NUCLEOTIDE SEQUENCE [LARGE SCALE GENOMIC DNA]</scope>
    <source>
        <strain evidence="2 3">F 1598</strain>
    </source>
</reference>
<dbReference type="HOGENOM" id="CLU_279282_0_0_1"/>
<reference evidence="3" key="2">
    <citation type="submission" date="2015-01" db="EMBL/GenBank/DDBJ databases">
        <title>Evolutionary Origins and Diversification of the Mycorrhizal Mutualists.</title>
        <authorList>
            <consortium name="DOE Joint Genome Institute"/>
            <consortium name="Mycorrhizal Genomics Consortium"/>
            <person name="Kohler A."/>
            <person name="Kuo A."/>
            <person name="Nagy L.G."/>
            <person name="Floudas D."/>
            <person name="Copeland A."/>
            <person name="Barry K.W."/>
            <person name="Cichocki N."/>
            <person name="Veneault-Fourrey C."/>
            <person name="LaButti K."/>
            <person name="Lindquist E.A."/>
            <person name="Lipzen A."/>
            <person name="Lundell T."/>
            <person name="Morin E."/>
            <person name="Murat C."/>
            <person name="Riley R."/>
            <person name="Ohm R."/>
            <person name="Sun H."/>
            <person name="Tunlid A."/>
            <person name="Henrissat B."/>
            <person name="Grigoriev I.V."/>
            <person name="Hibbett D.S."/>
            <person name="Martin F."/>
        </authorList>
    </citation>
    <scope>NUCLEOTIDE SEQUENCE [LARGE SCALE GENOMIC DNA]</scope>
    <source>
        <strain evidence="3">F 1598</strain>
    </source>
</reference>
<feature type="region of interest" description="Disordered" evidence="1">
    <location>
        <begin position="1"/>
        <end position="24"/>
    </location>
</feature>
<evidence type="ECO:0000313" key="3">
    <source>
        <dbReference type="Proteomes" id="UP000054166"/>
    </source>
</evidence>
<proteinExistence type="predicted"/>